<dbReference type="SMART" id="SM00088">
    <property type="entry name" value="PINT"/>
    <property type="match status" value="1"/>
</dbReference>
<dbReference type="EMBL" id="LCWV01000014">
    <property type="protein sequence ID" value="PWI68611.1"/>
    <property type="molecule type" value="Genomic_DNA"/>
</dbReference>
<evidence type="ECO:0000256" key="4">
    <source>
        <dbReference type="ARBA" id="ARBA00022490"/>
    </source>
</evidence>
<evidence type="ECO:0000259" key="8">
    <source>
        <dbReference type="PROSITE" id="PS50250"/>
    </source>
</evidence>
<evidence type="ECO:0000256" key="6">
    <source>
        <dbReference type="ARBA" id="ARBA00023242"/>
    </source>
</evidence>
<feature type="region of interest" description="Disordered" evidence="7">
    <location>
        <begin position="93"/>
        <end position="130"/>
    </location>
</feature>
<dbReference type="Pfam" id="PF10602">
    <property type="entry name" value="RPN7"/>
    <property type="match status" value="1"/>
</dbReference>
<gene>
    <name evidence="9" type="ORF">PCL_01700</name>
</gene>
<evidence type="ECO:0000256" key="3">
    <source>
        <dbReference type="ARBA" id="ARBA00008793"/>
    </source>
</evidence>
<dbReference type="SUPFAM" id="SSF46785">
    <property type="entry name" value="Winged helix' DNA-binding domain"/>
    <property type="match status" value="1"/>
</dbReference>
<reference evidence="9 10" key="1">
    <citation type="journal article" date="2016" name="Front. Microbiol.">
        <title>Genome and transcriptome sequences reveal the specific parasitism of the nematophagous Purpureocillium lilacinum 36-1.</title>
        <authorList>
            <person name="Xie J."/>
            <person name="Li S."/>
            <person name="Mo C."/>
            <person name="Xiao X."/>
            <person name="Peng D."/>
            <person name="Wang G."/>
            <person name="Xiao Y."/>
        </authorList>
    </citation>
    <scope>NUCLEOTIDE SEQUENCE [LARGE SCALE GENOMIC DNA]</scope>
    <source>
        <strain evidence="9 10">36-1</strain>
    </source>
</reference>
<feature type="region of interest" description="Disordered" evidence="7">
    <location>
        <begin position="687"/>
        <end position="711"/>
    </location>
</feature>
<dbReference type="GO" id="GO:0005737">
    <property type="term" value="C:cytoplasm"/>
    <property type="evidence" value="ECO:0007669"/>
    <property type="project" value="UniProtKB-SubCell"/>
</dbReference>
<dbReference type="AlphaFoldDB" id="A0A2U3E270"/>
<accession>A0A2U3E270</accession>
<comment type="subcellular location">
    <subcellularLocation>
        <location evidence="2">Cytoplasm</location>
    </subcellularLocation>
    <subcellularLocation>
        <location evidence="1">Nucleus</location>
    </subcellularLocation>
</comment>
<keyword evidence="6" id="KW-0539">Nucleus</keyword>
<dbReference type="InterPro" id="IPR000717">
    <property type="entry name" value="PCI_dom"/>
</dbReference>
<organism evidence="9 10">
    <name type="scientific">Purpureocillium lilacinum</name>
    <name type="common">Paecilomyces lilacinus</name>
    <dbReference type="NCBI Taxonomy" id="33203"/>
    <lineage>
        <taxon>Eukaryota</taxon>
        <taxon>Fungi</taxon>
        <taxon>Dikarya</taxon>
        <taxon>Ascomycota</taxon>
        <taxon>Pezizomycotina</taxon>
        <taxon>Sordariomycetes</taxon>
        <taxon>Hypocreomycetidae</taxon>
        <taxon>Hypocreales</taxon>
        <taxon>Ophiocordycipitaceae</taxon>
        <taxon>Purpureocillium</taxon>
    </lineage>
</organism>
<dbReference type="Pfam" id="PF01399">
    <property type="entry name" value="PCI"/>
    <property type="match status" value="1"/>
</dbReference>
<evidence type="ECO:0000256" key="7">
    <source>
        <dbReference type="SAM" id="MobiDB-lite"/>
    </source>
</evidence>
<name>A0A2U3E270_PURLI</name>
<dbReference type="InterPro" id="IPR019585">
    <property type="entry name" value="Rpn7/CSN1"/>
</dbReference>
<sequence>MPPPVPVGRTTEPCLPGPDADKSPRLIGRCLPALGRAGGSSVVSHCTTPACMRVAWAKIWQGQCELLGPSSSTGGFLRRETVIECFPGPVRGSSCEPHLRSPGSPAAHRLGGRDGHRPASGHGAPALNSPEAGLVELEPSGRAAPAPLAIGVPSARPRHRAPFAPPPAAWTPEADPTCARLSLVLSRHPHHSCYLNLYTLDAIPHRARLLMAASESVWAFVAKENGDDGVIVKGAEPPTSAAEHIQARCARVVPLIQANPDQPKLDLDLYIQNYRGRTRFERLLFIGKTCIPLCVEALKAAVSEAKKGSDVSRYKEAWECIRRAAPDEPEAQRDEAWIDRMEAANKAETARLEAELKGYKNNLIKESIRMGNEDLGQHFENIGRLEAASDYYSRMRQDVSTTRHIIDCGQRLANVSLERKDWHMVLTNIGKVTSLPGSGLDPATDLDAFAYIQTISGLAWLGLGNYAEATARFLNVPNEILAKPSLISSLATPSDIVTYGSLTALASLDREQLQKNCLNCYMFRPLFEAEPHLRKALSHFVNGRYSSCLSILESARSEYLLDIHLHKHVPALFALIRSKCIQQYLVPFSCATIESLEAAFCKPGQSIEAELVEMIRGGKLNARIDSKEKLVIAVRPDARTEMQAEALKAAREYEKEAKERLRRISLVSAGLEVVPAKRSHDIAPGISHDESWFEESRSLASAGAGPVEGRG</sequence>
<proteinExistence type="inferred from homology"/>
<dbReference type="Gene3D" id="1.25.40.570">
    <property type="match status" value="1"/>
</dbReference>
<dbReference type="PROSITE" id="PS50250">
    <property type="entry name" value="PCI"/>
    <property type="match status" value="1"/>
</dbReference>
<dbReference type="PANTHER" id="PTHR14145:SF2">
    <property type="entry name" value="COP9 SIGNALOSOME COMPLEX SUBUNIT 1"/>
    <property type="match status" value="1"/>
</dbReference>
<evidence type="ECO:0000313" key="10">
    <source>
        <dbReference type="Proteomes" id="UP000245956"/>
    </source>
</evidence>
<dbReference type="InterPro" id="IPR045135">
    <property type="entry name" value="Rpn7_N"/>
</dbReference>
<dbReference type="PANTHER" id="PTHR14145">
    <property type="entry name" value="26S PROTESOME SUBUNIT 6"/>
    <property type="match status" value="1"/>
</dbReference>
<feature type="compositionally biased region" description="Basic and acidic residues" evidence="7">
    <location>
        <begin position="687"/>
        <end position="697"/>
    </location>
</feature>
<comment type="caution">
    <text evidence="9">The sequence shown here is derived from an EMBL/GenBank/DDBJ whole genome shotgun (WGS) entry which is preliminary data.</text>
</comment>
<evidence type="ECO:0000256" key="1">
    <source>
        <dbReference type="ARBA" id="ARBA00004123"/>
    </source>
</evidence>
<dbReference type="InterPro" id="IPR036390">
    <property type="entry name" value="WH_DNA-bd_sf"/>
</dbReference>
<keyword evidence="5" id="KW-0736">Signalosome</keyword>
<dbReference type="GO" id="GO:0008180">
    <property type="term" value="C:COP9 signalosome"/>
    <property type="evidence" value="ECO:0007669"/>
    <property type="project" value="UniProtKB-KW"/>
</dbReference>
<dbReference type="Proteomes" id="UP000245956">
    <property type="component" value="Unassembled WGS sequence"/>
</dbReference>
<protein>
    <recommendedName>
        <fullName evidence="8">PCI domain-containing protein</fullName>
    </recommendedName>
</protein>
<feature type="domain" description="PCI" evidence="8">
    <location>
        <begin position="487"/>
        <end position="638"/>
    </location>
</feature>
<evidence type="ECO:0000256" key="2">
    <source>
        <dbReference type="ARBA" id="ARBA00004496"/>
    </source>
</evidence>
<feature type="region of interest" description="Disordered" evidence="7">
    <location>
        <begin position="1"/>
        <end position="20"/>
    </location>
</feature>
<evidence type="ECO:0000256" key="5">
    <source>
        <dbReference type="ARBA" id="ARBA00022790"/>
    </source>
</evidence>
<evidence type="ECO:0000313" key="9">
    <source>
        <dbReference type="EMBL" id="PWI68611.1"/>
    </source>
</evidence>
<keyword evidence="4" id="KW-0963">Cytoplasm</keyword>
<comment type="similarity">
    <text evidence="3">Belongs to the CSN1 family.</text>
</comment>